<organism evidence="1">
    <name type="scientific">Rhizophora mucronata</name>
    <name type="common">Asiatic mangrove</name>
    <dbReference type="NCBI Taxonomy" id="61149"/>
    <lineage>
        <taxon>Eukaryota</taxon>
        <taxon>Viridiplantae</taxon>
        <taxon>Streptophyta</taxon>
        <taxon>Embryophyta</taxon>
        <taxon>Tracheophyta</taxon>
        <taxon>Spermatophyta</taxon>
        <taxon>Magnoliopsida</taxon>
        <taxon>eudicotyledons</taxon>
        <taxon>Gunneridae</taxon>
        <taxon>Pentapetalae</taxon>
        <taxon>rosids</taxon>
        <taxon>fabids</taxon>
        <taxon>Malpighiales</taxon>
        <taxon>Rhizophoraceae</taxon>
        <taxon>Rhizophora</taxon>
    </lineage>
</organism>
<dbReference type="AlphaFoldDB" id="A0A2P2Q581"/>
<evidence type="ECO:0000313" key="1">
    <source>
        <dbReference type="EMBL" id="MBX62049.1"/>
    </source>
</evidence>
<protein>
    <submittedName>
        <fullName evidence="1">Uncharacterized protein</fullName>
    </submittedName>
</protein>
<accession>A0A2P2Q581</accession>
<reference evidence="1" key="1">
    <citation type="submission" date="2018-02" db="EMBL/GenBank/DDBJ databases">
        <title>Rhizophora mucronata_Transcriptome.</title>
        <authorList>
            <person name="Meera S.P."/>
            <person name="Sreeshan A."/>
            <person name="Augustine A."/>
        </authorList>
    </citation>
    <scope>NUCLEOTIDE SEQUENCE</scope>
    <source>
        <tissue evidence="1">Leaf</tissue>
    </source>
</reference>
<sequence length="50" mass="6022">MYRNVPFGRFSLFSNIVELQKCKPYIHMVRFCCSLVIFIDKSKWTTIITF</sequence>
<dbReference type="EMBL" id="GGEC01081565">
    <property type="protein sequence ID" value="MBX62049.1"/>
    <property type="molecule type" value="Transcribed_RNA"/>
</dbReference>
<proteinExistence type="predicted"/>
<name>A0A2P2Q581_RHIMU</name>